<evidence type="ECO:0000256" key="1">
    <source>
        <dbReference type="SAM" id="MobiDB-lite"/>
    </source>
</evidence>
<feature type="compositionally biased region" description="Polar residues" evidence="1">
    <location>
        <begin position="45"/>
        <end position="62"/>
    </location>
</feature>
<feature type="compositionally biased region" description="Polar residues" evidence="1">
    <location>
        <begin position="26"/>
        <end position="38"/>
    </location>
</feature>
<feature type="non-terminal residue" evidence="2">
    <location>
        <position position="1"/>
    </location>
</feature>
<feature type="non-terminal residue" evidence="2">
    <location>
        <position position="90"/>
    </location>
</feature>
<comment type="caution">
    <text evidence="2">The sequence shown here is derived from an EMBL/GenBank/DDBJ whole genome shotgun (WGS) entry which is preliminary data.</text>
</comment>
<gene>
    <name evidence="2" type="ORF">L9G74_20620</name>
</gene>
<reference evidence="3" key="2">
    <citation type="submission" date="2023-07" db="EMBL/GenBank/DDBJ databases">
        <title>Shewanella mangrovi sp. nov., an acetaldehyde- degrading bacterium isolated from mangrove sediment.</title>
        <authorList>
            <person name="Liu Y."/>
        </authorList>
    </citation>
    <scope>NUCLEOTIDE SEQUENCE [LARGE SCALE GENOMIC DNA]</scope>
    <source>
        <strain evidence="3">C32</strain>
    </source>
</reference>
<accession>A0ABT2FT51</accession>
<name>A0ABT2FT51_9GAMM</name>
<protein>
    <recommendedName>
        <fullName evidence="4">DUF5666 domain-containing protein</fullName>
    </recommendedName>
</protein>
<dbReference type="Proteomes" id="UP001201549">
    <property type="component" value="Unassembled WGS sequence"/>
</dbReference>
<feature type="region of interest" description="Disordered" evidence="1">
    <location>
        <begin position="1"/>
        <end position="62"/>
    </location>
</feature>
<evidence type="ECO:0008006" key="4">
    <source>
        <dbReference type="Google" id="ProtNLM"/>
    </source>
</evidence>
<dbReference type="EMBL" id="JAKOGG010000269">
    <property type="protein sequence ID" value="MCS4558825.1"/>
    <property type="molecule type" value="Genomic_DNA"/>
</dbReference>
<evidence type="ECO:0000313" key="3">
    <source>
        <dbReference type="Proteomes" id="UP001201549"/>
    </source>
</evidence>
<proteinExistence type="predicted"/>
<organism evidence="2 3">
    <name type="scientific">Shewanella electrica</name>
    <dbReference type="NCBI Taxonomy" id="515560"/>
    <lineage>
        <taxon>Bacteria</taxon>
        <taxon>Pseudomonadati</taxon>
        <taxon>Pseudomonadota</taxon>
        <taxon>Gammaproteobacteria</taxon>
        <taxon>Alteromonadales</taxon>
        <taxon>Shewanellaceae</taxon>
        <taxon>Shewanella</taxon>
    </lineage>
</organism>
<keyword evidence="3" id="KW-1185">Reference proteome</keyword>
<dbReference type="RefSeq" id="WP_238898624.1">
    <property type="nucleotide sequence ID" value="NZ_JAKOGG010000269.1"/>
</dbReference>
<sequence length="90" mass="9245">NDGTDPSGAGAGKGNGWDTDDYSQDFIATTPNPQSSVSPIEGDTTPISALRQNDSTGTPTLKGQTVRVEGIVTVANQVLGANSFYIQDAS</sequence>
<evidence type="ECO:0000313" key="2">
    <source>
        <dbReference type="EMBL" id="MCS4558825.1"/>
    </source>
</evidence>
<reference evidence="2 3" key="1">
    <citation type="submission" date="2022-02" db="EMBL/GenBank/DDBJ databases">
        <authorList>
            <person name="Zhuang L."/>
        </authorList>
    </citation>
    <scope>NUCLEOTIDE SEQUENCE [LARGE SCALE GENOMIC DNA]</scope>
    <source>
        <strain evidence="2 3">C32</strain>
    </source>
</reference>